<protein>
    <submittedName>
        <fullName evidence="1">Uncharacterized protein</fullName>
    </submittedName>
</protein>
<dbReference type="Proteomes" id="UP000019483">
    <property type="component" value="Unassembled WGS sequence"/>
</dbReference>
<sequence>MRYTYILHILGQRSYERNKENEEHKTQIQNEMVTTKLNILLKKIAAKIIAAIITHNQLLLTKSIGLICP</sequence>
<evidence type="ECO:0000313" key="1">
    <source>
        <dbReference type="EMBL" id="ETA68930.1"/>
    </source>
</evidence>
<organism evidence="1 2">
    <name type="scientific">Methanolobus tindarius DSM 2278</name>
    <dbReference type="NCBI Taxonomy" id="1090322"/>
    <lineage>
        <taxon>Archaea</taxon>
        <taxon>Methanobacteriati</taxon>
        <taxon>Methanobacteriota</taxon>
        <taxon>Stenosarchaea group</taxon>
        <taxon>Methanomicrobia</taxon>
        <taxon>Methanosarcinales</taxon>
        <taxon>Methanosarcinaceae</taxon>
        <taxon>Methanolobus</taxon>
    </lineage>
</organism>
<comment type="caution">
    <text evidence="1">The sequence shown here is derived from an EMBL/GenBank/DDBJ whole genome shotgun (WGS) entry which is preliminary data.</text>
</comment>
<reference evidence="1 2" key="1">
    <citation type="submission" date="2013-08" db="EMBL/GenBank/DDBJ databases">
        <authorList>
            <consortium name="DOE Joint Genome Institute"/>
            <person name="Eisen J."/>
            <person name="Huntemann M."/>
            <person name="Han J."/>
            <person name="Chen A."/>
            <person name="Kyrpides N."/>
            <person name="Mavromatis K."/>
            <person name="Markowitz V."/>
            <person name="Palaniappan K."/>
            <person name="Ivanova N."/>
            <person name="Schaumberg A."/>
            <person name="Pati A."/>
            <person name="Liolios K."/>
            <person name="Nordberg H.P."/>
            <person name="Cantor M.N."/>
            <person name="Hua S.X."/>
            <person name="Woyke T."/>
        </authorList>
    </citation>
    <scope>NUCLEOTIDE SEQUENCE [LARGE SCALE GENOMIC DNA]</scope>
    <source>
        <strain evidence="1 2">DSM 2278</strain>
    </source>
</reference>
<accession>W9DTG2</accession>
<name>W9DTG2_METTI</name>
<keyword evidence="2" id="KW-1185">Reference proteome</keyword>
<evidence type="ECO:0000313" key="2">
    <source>
        <dbReference type="Proteomes" id="UP000019483"/>
    </source>
</evidence>
<dbReference type="AlphaFoldDB" id="W9DTG2"/>
<dbReference type="EMBL" id="AZAJ01000001">
    <property type="protein sequence ID" value="ETA68930.1"/>
    <property type="molecule type" value="Genomic_DNA"/>
</dbReference>
<proteinExistence type="predicted"/>
<gene>
    <name evidence="1" type="ORF">MettiDRAFT_2419</name>
</gene>